<name>A0A7W9WZS9_9BURK</name>
<reference evidence="2 3" key="1">
    <citation type="submission" date="2020-08" db="EMBL/GenBank/DDBJ databases">
        <title>The Agave Microbiome: Exploring the role of microbial communities in plant adaptations to desert environments.</title>
        <authorList>
            <person name="Partida-Martinez L.P."/>
        </authorList>
    </citation>
    <scope>NUCLEOTIDE SEQUENCE [LARGE SCALE GENOMIC DNA]</scope>
    <source>
        <strain evidence="2 3">AT3.2</strain>
    </source>
</reference>
<dbReference type="AlphaFoldDB" id="A0A7W9WZS9"/>
<evidence type="ECO:0000313" key="3">
    <source>
        <dbReference type="Proteomes" id="UP000540787"/>
    </source>
</evidence>
<keyword evidence="1" id="KW-1133">Transmembrane helix</keyword>
<comment type="caution">
    <text evidence="2">The sequence shown here is derived from an EMBL/GenBank/DDBJ whole genome shotgun (WGS) entry which is preliminary data.</text>
</comment>
<dbReference type="Pfam" id="PF20327">
    <property type="entry name" value="DUF6622"/>
    <property type="match status" value="1"/>
</dbReference>
<dbReference type="EMBL" id="JACHBX010000002">
    <property type="protein sequence ID" value="MBB6133868.1"/>
    <property type="molecule type" value="Genomic_DNA"/>
</dbReference>
<sequence length="170" mass="18344">MLIQILTHTPLYVWAILAFLLWRGVAEMRDRELTLRRMLILPLVMLGLSLNDMALKFDLGAPLIAAWSAGCAVAMLLAWRFGRTRIAAGTAPASVLVRGSVMPLILMLAIFLTKYITSIVLVIQPQLAHQLAVAATICLVFGVFNGVLLGRLARMAGAVGQQRAGLPAAV</sequence>
<keyword evidence="1" id="KW-0472">Membrane</keyword>
<feature type="transmembrane region" description="Helical" evidence="1">
    <location>
        <begin position="6"/>
        <end position="26"/>
    </location>
</feature>
<evidence type="ECO:0000313" key="2">
    <source>
        <dbReference type="EMBL" id="MBB6133868.1"/>
    </source>
</evidence>
<dbReference type="Proteomes" id="UP000540787">
    <property type="component" value="Unassembled WGS sequence"/>
</dbReference>
<evidence type="ECO:0000256" key="1">
    <source>
        <dbReference type="SAM" id="Phobius"/>
    </source>
</evidence>
<proteinExistence type="predicted"/>
<dbReference type="RefSeq" id="WP_183553956.1">
    <property type="nucleotide sequence ID" value="NZ_JACHBX010000002.1"/>
</dbReference>
<protein>
    <recommendedName>
        <fullName evidence="4">Transmembrane protein</fullName>
    </recommendedName>
</protein>
<feature type="transmembrane region" description="Helical" evidence="1">
    <location>
        <begin position="129"/>
        <end position="153"/>
    </location>
</feature>
<keyword evidence="1" id="KW-0812">Transmembrane</keyword>
<gene>
    <name evidence="2" type="ORF">HD842_002010</name>
</gene>
<accession>A0A7W9WZS9</accession>
<organism evidence="2 3">
    <name type="scientific">Massilia aurea</name>
    <dbReference type="NCBI Taxonomy" id="373040"/>
    <lineage>
        <taxon>Bacteria</taxon>
        <taxon>Pseudomonadati</taxon>
        <taxon>Pseudomonadota</taxon>
        <taxon>Betaproteobacteria</taxon>
        <taxon>Burkholderiales</taxon>
        <taxon>Oxalobacteraceae</taxon>
        <taxon>Telluria group</taxon>
        <taxon>Massilia</taxon>
    </lineage>
</organism>
<keyword evidence="3" id="KW-1185">Reference proteome</keyword>
<feature type="transmembrane region" description="Helical" evidence="1">
    <location>
        <begin position="38"/>
        <end position="55"/>
    </location>
</feature>
<feature type="transmembrane region" description="Helical" evidence="1">
    <location>
        <begin position="101"/>
        <end position="123"/>
    </location>
</feature>
<evidence type="ECO:0008006" key="4">
    <source>
        <dbReference type="Google" id="ProtNLM"/>
    </source>
</evidence>
<feature type="transmembrane region" description="Helical" evidence="1">
    <location>
        <begin position="61"/>
        <end position="81"/>
    </location>
</feature>
<dbReference type="InterPro" id="IPR046730">
    <property type="entry name" value="DUF6622"/>
</dbReference>